<dbReference type="AlphaFoldDB" id="A0A2M8QAM8"/>
<dbReference type="PROSITE" id="PS00151">
    <property type="entry name" value="ACYLPHOSPHATASE_2"/>
    <property type="match status" value="1"/>
</dbReference>
<evidence type="ECO:0000256" key="2">
    <source>
        <dbReference type="ARBA" id="ARBA00012150"/>
    </source>
</evidence>
<dbReference type="PANTHER" id="PTHR47268:SF4">
    <property type="entry name" value="ACYLPHOSPHATASE"/>
    <property type="match status" value="1"/>
</dbReference>
<evidence type="ECO:0000259" key="8">
    <source>
        <dbReference type="PROSITE" id="PS51160"/>
    </source>
</evidence>
<dbReference type="PROSITE" id="PS00150">
    <property type="entry name" value="ACYLPHOSPHATASE_1"/>
    <property type="match status" value="1"/>
</dbReference>
<gene>
    <name evidence="9" type="ORF">CUN48_11620</name>
</gene>
<comment type="catalytic activity">
    <reaction evidence="4 5 6">
        <text>an acyl phosphate + H2O = a carboxylate + phosphate + H(+)</text>
        <dbReference type="Rhea" id="RHEA:14965"/>
        <dbReference type="ChEBI" id="CHEBI:15377"/>
        <dbReference type="ChEBI" id="CHEBI:15378"/>
        <dbReference type="ChEBI" id="CHEBI:29067"/>
        <dbReference type="ChEBI" id="CHEBI:43474"/>
        <dbReference type="ChEBI" id="CHEBI:59918"/>
        <dbReference type="EC" id="3.6.1.7"/>
    </reaction>
</comment>
<comment type="similarity">
    <text evidence="1 7">Belongs to the acylphosphatase family.</text>
</comment>
<dbReference type="Proteomes" id="UP000230790">
    <property type="component" value="Unassembled WGS sequence"/>
</dbReference>
<evidence type="ECO:0000256" key="4">
    <source>
        <dbReference type="ARBA" id="ARBA00047645"/>
    </source>
</evidence>
<dbReference type="InterPro" id="IPR036046">
    <property type="entry name" value="Acylphosphatase-like_dom_sf"/>
</dbReference>
<dbReference type="InterPro" id="IPR020456">
    <property type="entry name" value="Acylphosphatase"/>
</dbReference>
<organism evidence="9 10">
    <name type="scientific">Candidatus Thermofonsia Clade 3 bacterium</name>
    <dbReference type="NCBI Taxonomy" id="2364212"/>
    <lineage>
        <taxon>Bacteria</taxon>
        <taxon>Bacillati</taxon>
        <taxon>Chloroflexota</taxon>
        <taxon>Candidatus Thermofontia</taxon>
        <taxon>Candidatus Thermofonsia Clade 3</taxon>
    </lineage>
</organism>
<dbReference type="PROSITE" id="PS51160">
    <property type="entry name" value="ACYLPHOSPHATASE_3"/>
    <property type="match status" value="1"/>
</dbReference>
<evidence type="ECO:0000256" key="6">
    <source>
        <dbReference type="RuleBase" id="RU000553"/>
    </source>
</evidence>
<dbReference type="GO" id="GO:0003998">
    <property type="term" value="F:acylphosphatase activity"/>
    <property type="evidence" value="ECO:0007669"/>
    <property type="project" value="UniProtKB-EC"/>
</dbReference>
<dbReference type="InterPro" id="IPR017968">
    <property type="entry name" value="Acylphosphatase_CS"/>
</dbReference>
<dbReference type="Pfam" id="PF00708">
    <property type="entry name" value="Acylphosphatase"/>
    <property type="match status" value="1"/>
</dbReference>
<evidence type="ECO:0000256" key="5">
    <source>
        <dbReference type="PROSITE-ProRule" id="PRU00520"/>
    </source>
</evidence>
<dbReference type="InterPro" id="IPR001792">
    <property type="entry name" value="Acylphosphatase-like_dom"/>
</dbReference>
<evidence type="ECO:0000256" key="3">
    <source>
        <dbReference type="ARBA" id="ARBA00015991"/>
    </source>
</evidence>
<feature type="active site" evidence="5">
    <location>
        <position position="21"/>
    </location>
</feature>
<comment type="caution">
    <text evidence="9">The sequence shown here is derived from an EMBL/GenBank/DDBJ whole genome shotgun (WGS) entry which is preliminary data.</text>
</comment>
<keyword evidence="5 6" id="KW-0378">Hydrolase</keyword>
<name>A0A2M8QAM8_9CHLR</name>
<feature type="domain" description="Acylphosphatase-like" evidence="8">
    <location>
        <begin position="6"/>
        <end position="93"/>
    </location>
</feature>
<accession>A0A2M8QAM8</accession>
<dbReference type="EMBL" id="PGTN01000086">
    <property type="protein sequence ID" value="PJF46867.1"/>
    <property type="molecule type" value="Genomic_DNA"/>
</dbReference>
<protein>
    <recommendedName>
        <fullName evidence="3 5">Acylphosphatase</fullName>
        <ecNumber evidence="2 5">3.6.1.7</ecNumber>
    </recommendedName>
</protein>
<dbReference type="PANTHER" id="PTHR47268">
    <property type="entry name" value="ACYLPHOSPHATASE"/>
    <property type="match status" value="1"/>
</dbReference>
<evidence type="ECO:0000256" key="1">
    <source>
        <dbReference type="ARBA" id="ARBA00005614"/>
    </source>
</evidence>
<evidence type="ECO:0000313" key="9">
    <source>
        <dbReference type="EMBL" id="PJF46867.1"/>
    </source>
</evidence>
<feature type="active site" evidence="5">
    <location>
        <position position="39"/>
    </location>
</feature>
<dbReference type="EC" id="3.6.1.7" evidence="2 5"/>
<proteinExistence type="inferred from homology"/>
<reference evidence="9 10" key="1">
    <citation type="submission" date="2017-11" db="EMBL/GenBank/DDBJ databases">
        <title>Evolution of Phototrophy in the Chloroflexi Phylum Driven by Horizontal Gene Transfer.</title>
        <authorList>
            <person name="Ward L.M."/>
            <person name="Hemp J."/>
            <person name="Shih P.M."/>
            <person name="Mcglynn S.E."/>
            <person name="Fischer W."/>
        </authorList>
    </citation>
    <scope>NUCLEOTIDE SEQUENCE [LARGE SCALE GENOMIC DNA]</scope>
    <source>
        <strain evidence="9">JP3_7</strain>
    </source>
</reference>
<dbReference type="SUPFAM" id="SSF54975">
    <property type="entry name" value="Acylphosphatase/BLUF domain-like"/>
    <property type="match status" value="1"/>
</dbReference>
<dbReference type="Gene3D" id="3.30.70.100">
    <property type="match status" value="1"/>
</dbReference>
<sequence length="93" mass="10535">MEDQMRLRAIVRGRVQGVNFRYATRREAQRLLLTGWVRNRLDGAVEVVAEGTRAQLERLLDFLHSGPPMAHVTGVEATWQPATGEFTAFEIRG</sequence>
<evidence type="ECO:0000313" key="10">
    <source>
        <dbReference type="Proteomes" id="UP000230790"/>
    </source>
</evidence>
<evidence type="ECO:0000256" key="7">
    <source>
        <dbReference type="RuleBase" id="RU004168"/>
    </source>
</evidence>